<keyword evidence="2" id="KW-0732">Signal</keyword>
<dbReference type="EMBL" id="JAMGBC010000001">
    <property type="protein sequence ID" value="MCL6679107.1"/>
    <property type="molecule type" value="Genomic_DNA"/>
</dbReference>
<dbReference type="Proteomes" id="UP001165343">
    <property type="component" value="Unassembled WGS sequence"/>
</dbReference>
<evidence type="ECO:0000256" key="1">
    <source>
        <dbReference type="SAM" id="MobiDB-lite"/>
    </source>
</evidence>
<evidence type="ECO:0008006" key="5">
    <source>
        <dbReference type="Google" id="ProtNLM"/>
    </source>
</evidence>
<sequence length="122" mass="12478">MKLTRLAIAASLLMTGGAAAAQSATDAGCLLVSNAFAQNAKDAAAQKAALAASYFYLGRVGAQATAAQLRALFESQAKTITEATAGDMMNACVKEIQAKTQLVESLSPPAPPAQQKPKPQGR</sequence>
<feature type="region of interest" description="Disordered" evidence="1">
    <location>
        <begin position="103"/>
        <end position="122"/>
    </location>
</feature>
<keyword evidence="4" id="KW-1185">Reference proteome</keyword>
<evidence type="ECO:0000313" key="3">
    <source>
        <dbReference type="EMBL" id="MCL6679107.1"/>
    </source>
</evidence>
<feature type="chain" id="PRO_5047135552" description="UrcA family protein" evidence="2">
    <location>
        <begin position="21"/>
        <end position="122"/>
    </location>
</feature>
<accession>A0ABT0RFQ2</accession>
<reference evidence="3" key="1">
    <citation type="submission" date="2022-05" db="EMBL/GenBank/DDBJ databases">
        <authorList>
            <person name="Jo J.-H."/>
            <person name="Im W.-T."/>
        </authorList>
    </citation>
    <scope>NUCLEOTIDE SEQUENCE</scope>
    <source>
        <strain evidence="3">RG327</strain>
    </source>
</reference>
<gene>
    <name evidence="3" type="ORF">LZ519_07230</name>
</gene>
<evidence type="ECO:0000313" key="4">
    <source>
        <dbReference type="Proteomes" id="UP001165343"/>
    </source>
</evidence>
<name>A0ABT0RFQ2_9SPHN</name>
<dbReference type="RefSeq" id="WP_249868027.1">
    <property type="nucleotide sequence ID" value="NZ_JAMGBC010000001.1"/>
</dbReference>
<comment type="caution">
    <text evidence="3">The sequence shown here is derived from an EMBL/GenBank/DDBJ whole genome shotgun (WGS) entry which is preliminary data.</text>
</comment>
<feature type="signal peptide" evidence="2">
    <location>
        <begin position="1"/>
        <end position="20"/>
    </location>
</feature>
<evidence type="ECO:0000256" key="2">
    <source>
        <dbReference type="SAM" id="SignalP"/>
    </source>
</evidence>
<protein>
    <recommendedName>
        <fullName evidence="5">UrcA family protein</fullName>
    </recommendedName>
</protein>
<organism evidence="3 4">
    <name type="scientific">Sphingomonas anseongensis</name>
    <dbReference type="NCBI Taxonomy" id="2908207"/>
    <lineage>
        <taxon>Bacteria</taxon>
        <taxon>Pseudomonadati</taxon>
        <taxon>Pseudomonadota</taxon>
        <taxon>Alphaproteobacteria</taxon>
        <taxon>Sphingomonadales</taxon>
        <taxon>Sphingomonadaceae</taxon>
        <taxon>Sphingomonas</taxon>
    </lineage>
</organism>
<proteinExistence type="predicted"/>